<dbReference type="InterPro" id="IPR000719">
    <property type="entry name" value="Prot_kinase_dom"/>
</dbReference>
<proteinExistence type="predicted"/>
<accession>A0A1Y2IIK4</accession>
<dbReference type="AlphaFoldDB" id="A0A1Y2IIK4"/>
<dbReference type="OrthoDB" id="5327923at2759"/>
<dbReference type="GO" id="GO:0004672">
    <property type="term" value="F:protein kinase activity"/>
    <property type="evidence" value="ECO:0007669"/>
    <property type="project" value="InterPro"/>
</dbReference>
<dbReference type="Proteomes" id="UP000193067">
    <property type="component" value="Unassembled WGS sequence"/>
</dbReference>
<reference evidence="3 4" key="1">
    <citation type="journal article" date="2015" name="Biotechnol. Biofuels">
        <title>Enhanced degradation of softwood versus hardwood by the white-rot fungus Pycnoporus coccineus.</title>
        <authorList>
            <person name="Couturier M."/>
            <person name="Navarro D."/>
            <person name="Chevret D."/>
            <person name="Henrissat B."/>
            <person name="Piumi F."/>
            <person name="Ruiz-Duenas F.J."/>
            <person name="Martinez A.T."/>
            <person name="Grigoriev I.V."/>
            <person name="Riley R."/>
            <person name="Lipzen A."/>
            <person name="Berrin J.G."/>
            <person name="Master E.R."/>
            <person name="Rosso M.N."/>
        </authorList>
    </citation>
    <scope>NUCLEOTIDE SEQUENCE [LARGE SCALE GENOMIC DNA]</scope>
    <source>
        <strain evidence="3 4">BRFM310</strain>
    </source>
</reference>
<keyword evidence="1" id="KW-0067">ATP-binding</keyword>
<dbReference type="GO" id="GO:0005524">
    <property type="term" value="F:ATP binding"/>
    <property type="evidence" value="ECO:0007669"/>
    <property type="project" value="UniProtKB-UniRule"/>
</dbReference>
<dbReference type="InterPro" id="IPR011009">
    <property type="entry name" value="Kinase-like_dom_sf"/>
</dbReference>
<protein>
    <recommendedName>
        <fullName evidence="2">Protein kinase domain-containing protein</fullName>
    </recommendedName>
</protein>
<name>A0A1Y2IIK4_TRAC3</name>
<dbReference type="PROSITE" id="PS00107">
    <property type="entry name" value="PROTEIN_KINASE_ATP"/>
    <property type="match status" value="1"/>
</dbReference>
<dbReference type="EMBL" id="KZ084114">
    <property type="protein sequence ID" value="OSD01006.1"/>
    <property type="molecule type" value="Genomic_DNA"/>
</dbReference>
<dbReference type="SUPFAM" id="SSF56112">
    <property type="entry name" value="Protein kinase-like (PK-like)"/>
    <property type="match status" value="1"/>
</dbReference>
<gene>
    <name evidence="3" type="ORF">PYCCODRAFT_1370075</name>
</gene>
<evidence type="ECO:0000259" key="2">
    <source>
        <dbReference type="PROSITE" id="PS50011"/>
    </source>
</evidence>
<dbReference type="PROSITE" id="PS50011">
    <property type="entry name" value="PROTEIN_KINASE_DOM"/>
    <property type="match status" value="1"/>
</dbReference>
<evidence type="ECO:0000256" key="1">
    <source>
        <dbReference type="PROSITE-ProRule" id="PRU10141"/>
    </source>
</evidence>
<evidence type="ECO:0000313" key="3">
    <source>
        <dbReference type="EMBL" id="OSD01006.1"/>
    </source>
</evidence>
<sequence>RVAHLYLSSRNVLGSGNHSFVYRAPLEVRLDPSSPARSRVRVAVKTADPVCGAHGMLWQEARMYNTFPKEFMEDTVRTVEVPRDIQRTEVIPAVVPKFFGFYVPVLPNGEVFRESHERSCGRYNDATCSVDWPTPILLVEECGNPIEPWYLEREQRYEIHNLWGRLHNLGFFHGSPYPRNMLVQPGPLSAPREQRSMDSPSFRIIDFGRGDTVLLGCRKHWIDDWIKEEKSRVKRELRL</sequence>
<dbReference type="InterPro" id="IPR017441">
    <property type="entry name" value="Protein_kinase_ATP_BS"/>
</dbReference>
<evidence type="ECO:0000313" key="4">
    <source>
        <dbReference type="Proteomes" id="UP000193067"/>
    </source>
</evidence>
<feature type="domain" description="Protein kinase" evidence="2">
    <location>
        <begin position="7"/>
        <end position="239"/>
    </location>
</feature>
<feature type="binding site" evidence="1">
    <location>
        <position position="45"/>
    </location>
    <ligand>
        <name>ATP</name>
        <dbReference type="ChEBI" id="CHEBI:30616"/>
    </ligand>
</feature>
<feature type="non-terminal residue" evidence="3">
    <location>
        <position position="1"/>
    </location>
</feature>
<keyword evidence="1" id="KW-0547">Nucleotide-binding</keyword>
<organism evidence="3 4">
    <name type="scientific">Trametes coccinea (strain BRFM310)</name>
    <name type="common">Pycnoporus coccineus</name>
    <dbReference type="NCBI Taxonomy" id="1353009"/>
    <lineage>
        <taxon>Eukaryota</taxon>
        <taxon>Fungi</taxon>
        <taxon>Dikarya</taxon>
        <taxon>Basidiomycota</taxon>
        <taxon>Agaricomycotina</taxon>
        <taxon>Agaricomycetes</taxon>
        <taxon>Polyporales</taxon>
        <taxon>Polyporaceae</taxon>
        <taxon>Trametes</taxon>
    </lineage>
</organism>
<keyword evidence="4" id="KW-1185">Reference proteome</keyword>
<dbReference type="STRING" id="1353009.A0A1Y2IIK4"/>